<dbReference type="PANTHER" id="PTHR46254:SF6">
    <property type="entry name" value="HIGH MOBILITY GROUP AT-HOOK 2"/>
    <property type="match status" value="1"/>
</dbReference>
<reference evidence="1" key="3">
    <citation type="submission" date="2025-09" db="UniProtKB">
        <authorList>
            <consortium name="Ensembl"/>
        </authorList>
    </citation>
    <scope>IDENTIFICATION</scope>
</reference>
<organism evidence="1 2">
    <name type="scientific">Callithrix jacchus</name>
    <name type="common">White-tufted-ear marmoset</name>
    <name type="synonym">Simia Jacchus</name>
    <dbReference type="NCBI Taxonomy" id="9483"/>
    <lineage>
        <taxon>Eukaryota</taxon>
        <taxon>Metazoa</taxon>
        <taxon>Chordata</taxon>
        <taxon>Craniata</taxon>
        <taxon>Vertebrata</taxon>
        <taxon>Euteleostomi</taxon>
        <taxon>Mammalia</taxon>
        <taxon>Eutheria</taxon>
        <taxon>Euarchontoglires</taxon>
        <taxon>Primates</taxon>
        <taxon>Haplorrhini</taxon>
        <taxon>Platyrrhini</taxon>
        <taxon>Cebidae</taxon>
        <taxon>Callitrichinae</taxon>
        <taxon>Callithrix</taxon>
        <taxon>Callithrix</taxon>
    </lineage>
</organism>
<dbReference type="Proteomes" id="UP000008225">
    <property type="component" value="Chromosome X"/>
</dbReference>
<evidence type="ECO:0000313" key="2">
    <source>
        <dbReference type="Proteomes" id="UP000008225"/>
    </source>
</evidence>
<dbReference type="PANTHER" id="PTHR46254">
    <property type="entry name" value="PROTEIN GVQW1-RELATED"/>
    <property type="match status" value="1"/>
</dbReference>
<name>A0A8I3W9J7_CALJA</name>
<dbReference type="GeneTree" id="ENSGT00940000161627"/>
<keyword evidence="2" id="KW-1185">Reference proteome</keyword>
<reference evidence="1 2" key="1">
    <citation type="submission" date="2009-03" db="EMBL/GenBank/DDBJ databases">
        <authorList>
            <person name="Warren W."/>
            <person name="Ye L."/>
            <person name="Minx P."/>
            <person name="Worley K."/>
            <person name="Gibbs R."/>
            <person name="Wilson R.K."/>
        </authorList>
    </citation>
    <scope>NUCLEOTIDE SEQUENCE [LARGE SCALE GENOMIC DNA]</scope>
</reference>
<dbReference type="AlphaFoldDB" id="A0A8I3W9J7"/>
<evidence type="ECO:0000313" key="1">
    <source>
        <dbReference type="Ensembl" id="ENSCJAP00000082412.1"/>
    </source>
</evidence>
<protein>
    <submittedName>
        <fullName evidence="1">Uncharacterized protein</fullName>
    </submittedName>
</protein>
<sequence length="142" mass="16219">SKNRKFNPIYYFILFYFIFEREFRSCPGWSNGGISAYPQPPPPGFKRFSCLSLPSSWDYRHAPPHLANFVFFSRDGVSPFFTQWGDIRGGLVENQHFHDQPAVTSTPSTITTLVSLEDIRNHNKVSPSLSTWVLSADAQWGT</sequence>
<reference evidence="1" key="2">
    <citation type="submission" date="2025-08" db="UniProtKB">
        <authorList>
            <consortium name="Ensembl"/>
        </authorList>
    </citation>
    <scope>IDENTIFICATION</scope>
</reference>
<accession>A0A8I3W9J7</accession>
<proteinExistence type="predicted"/>
<dbReference type="Ensembl" id="ENSCJAT00000122689.1">
    <property type="protein sequence ID" value="ENSCJAP00000082412.1"/>
    <property type="gene ID" value="ENSCJAG00000079549.1"/>
</dbReference>